<evidence type="ECO:0000313" key="3">
    <source>
        <dbReference type="EMBL" id="MFF3343640.1"/>
    </source>
</evidence>
<dbReference type="InterPro" id="IPR014031">
    <property type="entry name" value="Ketoacyl_synth_C"/>
</dbReference>
<reference evidence="3 4" key="1">
    <citation type="submission" date="2024-10" db="EMBL/GenBank/DDBJ databases">
        <title>The Natural Products Discovery Center: Release of the First 8490 Sequenced Strains for Exploring Actinobacteria Biosynthetic Diversity.</title>
        <authorList>
            <person name="Kalkreuter E."/>
            <person name="Kautsar S.A."/>
            <person name="Yang D."/>
            <person name="Bader C.D."/>
            <person name="Teijaro C.N."/>
            <person name="Fluegel L."/>
            <person name="Davis C.M."/>
            <person name="Simpson J.R."/>
            <person name="Lauterbach L."/>
            <person name="Steele A.D."/>
            <person name="Gui C."/>
            <person name="Meng S."/>
            <person name="Li G."/>
            <person name="Viehrig K."/>
            <person name="Ye F."/>
            <person name="Su P."/>
            <person name="Kiefer A.F."/>
            <person name="Nichols A."/>
            <person name="Cepeda A.J."/>
            <person name="Yan W."/>
            <person name="Fan B."/>
            <person name="Jiang Y."/>
            <person name="Adhikari A."/>
            <person name="Zheng C.-J."/>
            <person name="Schuster L."/>
            <person name="Cowan T.M."/>
            <person name="Smanski M.J."/>
            <person name="Chevrette M.G."/>
            <person name="De Carvalho L.P.S."/>
            <person name="Shen B."/>
        </authorList>
    </citation>
    <scope>NUCLEOTIDE SEQUENCE [LARGE SCALE GENOMIC DNA]</scope>
    <source>
        <strain evidence="3 4">NPDC003029</strain>
    </source>
</reference>
<protein>
    <recommendedName>
        <fullName evidence="2">Beta-ketoacyl synthase C-terminal domain-containing protein</fullName>
    </recommendedName>
</protein>
<dbReference type="Gene3D" id="3.40.47.10">
    <property type="match status" value="1"/>
</dbReference>
<accession>A0ABW6RQ37</accession>
<feature type="domain" description="Beta-ketoacyl synthase C-terminal" evidence="2">
    <location>
        <begin position="2"/>
        <end position="58"/>
    </location>
</feature>
<gene>
    <name evidence="3" type="ORF">ACFYWW_33995</name>
</gene>
<dbReference type="EMBL" id="JBIAPK010000017">
    <property type="protein sequence ID" value="MFF3343640.1"/>
    <property type="molecule type" value="Genomic_DNA"/>
</dbReference>
<dbReference type="InterPro" id="IPR000794">
    <property type="entry name" value="Beta-ketoacyl_synthase"/>
</dbReference>
<dbReference type="RefSeq" id="WP_387899638.1">
    <property type="nucleotide sequence ID" value="NZ_JBIAPK010000017.1"/>
</dbReference>
<name>A0ABW6RQ37_9ACTN</name>
<dbReference type="PANTHER" id="PTHR11712">
    <property type="entry name" value="POLYKETIDE SYNTHASE-RELATED"/>
    <property type="match status" value="1"/>
</dbReference>
<evidence type="ECO:0000256" key="1">
    <source>
        <dbReference type="ARBA" id="ARBA00022679"/>
    </source>
</evidence>
<comment type="caution">
    <text evidence="3">The sequence shown here is derived from an EMBL/GenBank/DDBJ whole genome shotgun (WGS) entry which is preliminary data.</text>
</comment>
<proteinExistence type="predicted"/>
<evidence type="ECO:0000259" key="2">
    <source>
        <dbReference type="Pfam" id="PF02801"/>
    </source>
</evidence>
<dbReference type="PANTHER" id="PTHR11712:SF336">
    <property type="entry name" value="3-OXOACYL-[ACYL-CARRIER-PROTEIN] SYNTHASE, MITOCHONDRIAL"/>
    <property type="match status" value="1"/>
</dbReference>
<dbReference type="Pfam" id="PF02801">
    <property type="entry name" value="Ketoacyl-synt_C"/>
    <property type="match status" value="1"/>
</dbReference>
<sequence>MAPHPDGDGVARVLRAALEDAGCCPGDVGHSNAHGTSTRMNEAAEAAAVVRVFGDDMPRSPPRKA</sequence>
<keyword evidence="4" id="KW-1185">Reference proteome</keyword>
<organism evidence="3 4">
    <name type="scientific">Streptomyces flavidovirens</name>
    <dbReference type="NCBI Taxonomy" id="67298"/>
    <lineage>
        <taxon>Bacteria</taxon>
        <taxon>Bacillati</taxon>
        <taxon>Actinomycetota</taxon>
        <taxon>Actinomycetes</taxon>
        <taxon>Kitasatosporales</taxon>
        <taxon>Streptomycetaceae</taxon>
        <taxon>Streptomyces</taxon>
    </lineage>
</organism>
<dbReference type="Proteomes" id="UP001601976">
    <property type="component" value="Unassembled WGS sequence"/>
</dbReference>
<evidence type="ECO:0000313" key="4">
    <source>
        <dbReference type="Proteomes" id="UP001601976"/>
    </source>
</evidence>
<dbReference type="InterPro" id="IPR016039">
    <property type="entry name" value="Thiolase-like"/>
</dbReference>
<keyword evidence="1" id="KW-0808">Transferase</keyword>
<dbReference type="SUPFAM" id="SSF53901">
    <property type="entry name" value="Thiolase-like"/>
    <property type="match status" value="1"/>
</dbReference>